<evidence type="ECO:0000313" key="3">
    <source>
        <dbReference type="Proteomes" id="UP001163105"/>
    </source>
</evidence>
<dbReference type="AlphaFoldDB" id="A0AB34FRH2"/>
<dbReference type="GO" id="GO:0004674">
    <property type="term" value="F:protein serine/threonine kinase activity"/>
    <property type="evidence" value="ECO:0007669"/>
    <property type="project" value="TreeGrafter"/>
</dbReference>
<accession>A0AB34FRH2</accession>
<reference evidence="2" key="1">
    <citation type="submission" date="2023-01" db="EMBL/GenBank/DDBJ databases">
        <title>The growth and conidiation of Purpureocillium lavendulum are regulated by nitrogen source and histone H3K14 acetylation.</title>
        <authorList>
            <person name="Tang P."/>
            <person name="Han J."/>
            <person name="Zhang C."/>
            <person name="Tang P."/>
            <person name="Qi F."/>
            <person name="Zhang K."/>
            <person name="Liang L."/>
        </authorList>
    </citation>
    <scope>NUCLEOTIDE SEQUENCE</scope>
    <source>
        <strain evidence="2">YMF1.00683</strain>
    </source>
</reference>
<dbReference type="EMBL" id="JAQHRD010000004">
    <property type="protein sequence ID" value="KAJ6441394.1"/>
    <property type="molecule type" value="Genomic_DNA"/>
</dbReference>
<dbReference type="Gene3D" id="1.10.510.10">
    <property type="entry name" value="Transferase(Phosphotransferase) domain 1"/>
    <property type="match status" value="1"/>
</dbReference>
<comment type="caution">
    <text evidence="2">The sequence shown here is derived from an EMBL/GenBank/DDBJ whole genome shotgun (WGS) entry which is preliminary data.</text>
</comment>
<sequence length="956" mass="106939">MAMPADTYESLCNELYGDIFQKLECRENERERFVPWGTSKDIWQNNGSRNLRRFFHSLATSSQSSTEIFGVSEGTFVDRVTAGSLFDFLGTLIFATCSISAARAFVRHVVALNSQDGTVGQLPASRIQLQQLFDSVPDADRFNSKQGLFCAVVLRSKEEVRINTKTAECPRMPYLEQTPLGEGAFGKVFRVKVARGHFHDRHAGPAFGYNVEPMEMARKDYIVVDTAQAREEYGIMRQILGSTSRTCENIVESLGALEVDTNYSLFMPLAVCDLRSYMMAGHDISPTTQDARADIISCAAGLASGLQFLHTGIRTPDFDELVCYHMDLNPSNILVFQERSDDGGMRKIWKLSDFGMSRVKVRRRAASGDRENDFNSLFVRRKKAPDPSVSWTVNRRGEGTYLPPESISTTASMGTSSDVWALGCVISVVLTFLETGADGVRHYQDARIDHRRADGYDRFFIRGTRFTEPDVHPQIRIWHKALREKALKRNIAEGNAMSFMLDFLEQSVIRVNQRCTAENVKLKLEETYRLYRSAEESRRPSIFQTVTDSPLAVKLLSRQAAPQEQTKLRLVMRLDRADSSRQGSNADVCVDEWFPSTSGDFKGCAISPDANVLAYWTDTTIVLFTSQSLATRKGHTVAHTKEWQLPETDYDCFLKHLYIFNLHAGKYVDYNLTTFHRVVLQLPAISKIAISPDSAWVALTARASTNPRDPGHFMYAEGTIFQTDASVAMPANASDFKSIPLDWPAADVTHLSLPNGNDAYLVVRPELTTVSRDHKIPITHFSLDSHPVALDTLNIVSLGYDVSAYAGLFTAFCPFHDRNTCAVVTREKRFHIQKFEGSDASLELQREIPKYRISKLLPSALGPRGRLLAIGTAQVKQQMMLLEIHFSPTLNAQPLASLPRLSHGDDFDAIFSDRSPDPCVIVASLTGASRRVIYRVKLPPIDPTQAAASQHRRGSS</sequence>
<dbReference type="InterPro" id="IPR011009">
    <property type="entry name" value="Kinase-like_dom_sf"/>
</dbReference>
<keyword evidence="3" id="KW-1185">Reference proteome</keyword>
<evidence type="ECO:0000313" key="2">
    <source>
        <dbReference type="EMBL" id="KAJ6441394.1"/>
    </source>
</evidence>
<dbReference type="PANTHER" id="PTHR24359">
    <property type="entry name" value="SERINE/THREONINE-PROTEIN KINASE SBK1"/>
    <property type="match status" value="1"/>
</dbReference>
<gene>
    <name evidence="2" type="ORF">O9K51_04944</name>
</gene>
<evidence type="ECO:0000259" key="1">
    <source>
        <dbReference type="PROSITE" id="PS50011"/>
    </source>
</evidence>
<dbReference type="PANTHER" id="PTHR24359:SF1">
    <property type="entry name" value="INHIBITOR OF NUCLEAR FACTOR KAPPA-B KINASE EPSILON SUBUNIT HOMOLOG 1-RELATED"/>
    <property type="match status" value="1"/>
</dbReference>
<organism evidence="2 3">
    <name type="scientific">Purpureocillium lavendulum</name>
    <dbReference type="NCBI Taxonomy" id="1247861"/>
    <lineage>
        <taxon>Eukaryota</taxon>
        <taxon>Fungi</taxon>
        <taxon>Dikarya</taxon>
        <taxon>Ascomycota</taxon>
        <taxon>Pezizomycotina</taxon>
        <taxon>Sordariomycetes</taxon>
        <taxon>Hypocreomycetidae</taxon>
        <taxon>Hypocreales</taxon>
        <taxon>Ophiocordycipitaceae</taxon>
        <taxon>Purpureocillium</taxon>
    </lineage>
</organism>
<dbReference type="InterPro" id="IPR000719">
    <property type="entry name" value="Prot_kinase_dom"/>
</dbReference>
<protein>
    <submittedName>
        <fullName evidence="2">Ankyrin repeat protein</fullName>
    </submittedName>
</protein>
<dbReference type="PROSITE" id="PS50011">
    <property type="entry name" value="PROTEIN_KINASE_DOM"/>
    <property type="match status" value="1"/>
</dbReference>
<feature type="domain" description="Protein kinase" evidence="1">
    <location>
        <begin position="174"/>
        <end position="552"/>
    </location>
</feature>
<dbReference type="SUPFAM" id="SSF56112">
    <property type="entry name" value="Protein kinase-like (PK-like)"/>
    <property type="match status" value="1"/>
</dbReference>
<dbReference type="Proteomes" id="UP001163105">
    <property type="component" value="Unassembled WGS sequence"/>
</dbReference>
<dbReference type="GO" id="GO:0005524">
    <property type="term" value="F:ATP binding"/>
    <property type="evidence" value="ECO:0007669"/>
    <property type="project" value="InterPro"/>
</dbReference>
<dbReference type="Pfam" id="PF00069">
    <property type="entry name" value="Pkinase"/>
    <property type="match status" value="1"/>
</dbReference>
<proteinExistence type="predicted"/>
<name>A0AB34FRH2_9HYPO</name>